<evidence type="ECO:0000256" key="1">
    <source>
        <dbReference type="SAM" id="MobiDB-lite"/>
    </source>
</evidence>
<dbReference type="RefSeq" id="WP_186939456.1">
    <property type="nucleotide sequence ID" value="NZ_JACOOA010000007.1"/>
</dbReference>
<sequence>MAAGDPKFSHITVTPDDEDDVVIQAGARPARTAAPTAAPTPVPAPVPTAPGADDAVVEPDDAATEEPEAVEEREEPSAEDEGYQGTTLDDLEAAPMPIAQKIVLALGAVAVIAVVAWYLFLR</sequence>
<feature type="transmembrane region" description="Helical" evidence="2">
    <location>
        <begin position="102"/>
        <end position="120"/>
    </location>
</feature>
<keyword evidence="2" id="KW-0812">Transmembrane</keyword>
<dbReference type="EMBL" id="JACOOA010000007">
    <property type="protein sequence ID" value="MBC5585378.1"/>
    <property type="molecule type" value="Genomic_DNA"/>
</dbReference>
<dbReference type="Proteomes" id="UP000622448">
    <property type="component" value="Unassembled WGS sequence"/>
</dbReference>
<reference evidence="3 4" key="1">
    <citation type="submission" date="2020-08" db="EMBL/GenBank/DDBJ databases">
        <title>Genome public.</title>
        <authorList>
            <person name="Liu C."/>
            <person name="Sun Q."/>
        </authorList>
    </citation>
    <scope>NUCLEOTIDE SEQUENCE [LARGE SCALE GENOMIC DNA]</scope>
    <source>
        <strain evidence="3 4">NSJ-70</strain>
    </source>
</reference>
<proteinExistence type="predicted"/>
<protein>
    <submittedName>
        <fullName evidence="3">SURF2 Surfeit locus protein 2</fullName>
    </submittedName>
</protein>
<feature type="compositionally biased region" description="Low complexity" evidence="1">
    <location>
        <begin position="28"/>
        <end position="37"/>
    </location>
</feature>
<feature type="region of interest" description="Disordered" evidence="1">
    <location>
        <begin position="28"/>
        <end position="88"/>
    </location>
</feature>
<keyword evidence="2" id="KW-1133">Transmembrane helix</keyword>
<name>A0ABR7BUT4_9ACTN</name>
<accession>A0ABR7BUT4</accession>
<gene>
    <name evidence="3" type="ORF">H8S61_14405</name>
</gene>
<evidence type="ECO:0000313" key="3">
    <source>
        <dbReference type="EMBL" id="MBC5585378.1"/>
    </source>
</evidence>
<comment type="caution">
    <text evidence="3">The sequence shown here is derived from an EMBL/GenBank/DDBJ whole genome shotgun (WGS) entry which is preliminary data.</text>
</comment>
<keyword evidence="4" id="KW-1185">Reference proteome</keyword>
<feature type="compositionally biased region" description="Pro residues" evidence="1">
    <location>
        <begin position="38"/>
        <end position="48"/>
    </location>
</feature>
<feature type="compositionally biased region" description="Acidic residues" evidence="1">
    <location>
        <begin position="55"/>
        <end position="82"/>
    </location>
</feature>
<keyword evidence="2" id="KW-0472">Membrane</keyword>
<evidence type="ECO:0000313" key="4">
    <source>
        <dbReference type="Proteomes" id="UP000622448"/>
    </source>
</evidence>
<evidence type="ECO:0000256" key="2">
    <source>
        <dbReference type="SAM" id="Phobius"/>
    </source>
</evidence>
<organism evidence="3 4">
    <name type="scientific">Eggerthella hominis</name>
    <dbReference type="NCBI Taxonomy" id="2763043"/>
    <lineage>
        <taxon>Bacteria</taxon>
        <taxon>Bacillati</taxon>
        <taxon>Actinomycetota</taxon>
        <taxon>Coriobacteriia</taxon>
        <taxon>Eggerthellales</taxon>
        <taxon>Eggerthellaceae</taxon>
        <taxon>Eggerthella</taxon>
    </lineage>
</organism>